<comment type="caution">
    <text evidence="1">The sequence shown here is derived from an EMBL/GenBank/DDBJ whole genome shotgun (WGS) entry which is preliminary data.</text>
</comment>
<reference evidence="1 2" key="1">
    <citation type="submission" date="2024-05" db="EMBL/GenBank/DDBJ databases">
        <title>Genome sequencing and assembly of Indian major carp, Cirrhinus mrigala (Hamilton, 1822).</title>
        <authorList>
            <person name="Mohindra V."/>
            <person name="Chowdhury L.M."/>
            <person name="Lal K."/>
            <person name="Jena J.K."/>
        </authorList>
    </citation>
    <scope>NUCLEOTIDE SEQUENCE [LARGE SCALE GENOMIC DNA]</scope>
    <source>
        <strain evidence="1">CM1030</strain>
        <tissue evidence="1">Blood</tissue>
    </source>
</reference>
<evidence type="ECO:0000313" key="2">
    <source>
        <dbReference type="Proteomes" id="UP001529510"/>
    </source>
</evidence>
<keyword evidence="2" id="KW-1185">Reference proteome</keyword>
<sequence>DVWFHSHPYDGRGQFRLLLNVGNSTVDCGYLSYESDPKFTEFTTLQVASDLQVNIQKKADLEISSISVFWRRLKPIPLSVRLKEKQDPSQ</sequence>
<dbReference type="EMBL" id="JAMKFB020000004">
    <property type="protein sequence ID" value="KAL0195552.1"/>
    <property type="molecule type" value="Genomic_DNA"/>
</dbReference>
<evidence type="ECO:0000313" key="1">
    <source>
        <dbReference type="EMBL" id="KAL0195552.1"/>
    </source>
</evidence>
<accession>A0ABD0RCD5</accession>
<proteinExistence type="predicted"/>
<evidence type="ECO:0008006" key="3">
    <source>
        <dbReference type="Google" id="ProtNLM"/>
    </source>
</evidence>
<feature type="non-terminal residue" evidence="1">
    <location>
        <position position="1"/>
    </location>
</feature>
<protein>
    <recommendedName>
        <fullName evidence="3">Galectin</fullName>
    </recommendedName>
</protein>
<dbReference type="AlphaFoldDB" id="A0ABD0RCD5"/>
<name>A0ABD0RCD5_CIRMR</name>
<gene>
    <name evidence="1" type="ORF">M9458_009124</name>
</gene>
<dbReference type="Proteomes" id="UP001529510">
    <property type="component" value="Unassembled WGS sequence"/>
</dbReference>
<organism evidence="1 2">
    <name type="scientific">Cirrhinus mrigala</name>
    <name type="common">Mrigala</name>
    <dbReference type="NCBI Taxonomy" id="683832"/>
    <lineage>
        <taxon>Eukaryota</taxon>
        <taxon>Metazoa</taxon>
        <taxon>Chordata</taxon>
        <taxon>Craniata</taxon>
        <taxon>Vertebrata</taxon>
        <taxon>Euteleostomi</taxon>
        <taxon>Actinopterygii</taxon>
        <taxon>Neopterygii</taxon>
        <taxon>Teleostei</taxon>
        <taxon>Ostariophysi</taxon>
        <taxon>Cypriniformes</taxon>
        <taxon>Cyprinidae</taxon>
        <taxon>Labeoninae</taxon>
        <taxon>Labeonini</taxon>
        <taxon>Cirrhinus</taxon>
    </lineage>
</organism>